<dbReference type="InterPro" id="IPR036135">
    <property type="entry name" value="MoeA_linker/N_sf"/>
</dbReference>
<sequence length="420" mass="43023">MSTETASAAEQVAVPPPAGWEEARSRVYAVGLAAALPAVGRPLADTDGHTLAEPLTTRTDLPAFPTSSVDGWAVRGNGPWRVVGRVLAGGSPAPLTDDGTTVEIATGAMVPEGVTAILRVEESTRTADGRVAGTPRPSPEWREPGEEARAGEELLPAGTPVDPAVIGLAASCGHDTLRVRRSPRAALLVFGDELLTSGPPAAGRVRDALGPAVPAWLRRYGCQVRPADVVGPVADTLPAHVAALRAALATADLVCTTGGTMHGPVDHLHPTLEALGADYVVNTVAVRPGFPMLLARLVDPDGRVRFVAGLPGNPQSAIVALVSLVAPLLAGLQGRPMPVLPHATLAEAVPGRGDYTHLALVRLDRVAGTAHPVRHVGSAMLRGLAGADGFAVIRPGSTGEPGARVPVVPLPLLPGERSCP</sequence>
<dbReference type="SMART" id="SM00852">
    <property type="entry name" value="MoCF_biosynth"/>
    <property type="match status" value="1"/>
</dbReference>
<dbReference type="Pfam" id="PF00994">
    <property type="entry name" value="MoCF_biosynth"/>
    <property type="match status" value="1"/>
</dbReference>
<proteinExistence type="inferred from homology"/>
<dbReference type="Pfam" id="PF03453">
    <property type="entry name" value="MoeA_N"/>
    <property type="match status" value="1"/>
</dbReference>
<dbReference type="Gene3D" id="2.40.340.10">
    <property type="entry name" value="MoeA, C-terminal, domain IV"/>
    <property type="match status" value="1"/>
</dbReference>
<keyword evidence="11" id="KW-1185">Reference proteome</keyword>
<keyword evidence="4 7" id="KW-0500">Molybdenum</keyword>
<dbReference type="Pfam" id="PF03454">
    <property type="entry name" value="MoeA_C"/>
    <property type="match status" value="1"/>
</dbReference>
<dbReference type="UniPathway" id="UPA00344"/>
<dbReference type="GO" id="GO:0005829">
    <property type="term" value="C:cytosol"/>
    <property type="evidence" value="ECO:0007669"/>
    <property type="project" value="TreeGrafter"/>
</dbReference>
<dbReference type="OrthoDB" id="3196725at2"/>
<keyword evidence="5 7" id="KW-0501">Molybdenum cofactor biosynthesis</keyword>
<comment type="similarity">
    <text evidence="3 7">Belongs to the MoeA family.</text>
</comment>
<dbReference type="EMBL" id="JXSX01000001">
    <property type="protein sequence ID" value="KIR64366.1"/>
    <property type="molecule type" value="Genomic_DNA"/>
</dbReference>
<reference evidence="10 11" key="1">
    <citation type="submission" date="2015-01" db="EMBL/GenBank/DDBJ databases">
        <title>Sequencing and annotation of Micromonospora carbonacea strain JXNU-1 genome.</title>
        <authorList>
            <person name="Long Z."/>
            <person name="Huang Y."/>
            <person name="Jiang Y."/>
        </authorList>
    </citation>
    <scope>NUCLEOTIDE SEQUENCE [LARGE SCALE GENOMIC DNA]</scope>
    <source>
        <strain evidence="10 11">JXNU-1</strain>
    </source>
</reference>
<organism evidence="10 11">
    <name type="scientific">Micromonospora haikouensis</name>
    <dbReference type="NCBI Taxonomy" id="686309"/>
    <lineage>
        <taxon>Bacteria</taxon>
        <taxon>Bacillati</taxon>
        <taxon>Actinomycetota</taxon>
        <taxon>Actinomycetes</taxon>
        <taxon>Micromonosporales</taxon>
        <taxon>Micromonosporaceae</taxon>
        <taxon>Micromonospora</taxon>
    </lineage>
</organism>
<evidence type="ECO:0000256" key="5">
    <source>
        <dbReference type="ARBA" id="ARBA00023150"/>
    </source>
</evidence>
<evidence type="ECO:0000259" key="9">
    <source>
        <dbReference type="SMART" id="SM00852"/>
    </source>
</evidence>
<dbReference type="InterPro" id="IPR005111">
    <property type="entry name" value="MoeA_C_domain_IV"/>
</dbReference>
<keyword evidence="7" id="KW-0460">Magnesium</keyword>
<dbReference type="Proteomes" id="UP000032254">
    <property type="component" value="Unassembled WGS sequence"/>
</dbReference>
<evidence type="ECO:0000256" key="2">
    <source>
        <dbReference type="ARBA" id="ARBA00005046"/>
    </source>
</evidence>
<dbReference type="GO" id="GO:0046872">
    <property type="term" value="F:metal ion binding"/>
    <property type="evidence" value="ECO:0007669"/>
    <property type="project" value="UniProtKB-UniRule"/>
</dbReference>
<dbReference type="PANTHER" id="PTHR10192">
    <property type="entry name" value="MOLYBDOPTERIN BIOSYNTHESIS PROTEIN"/>
    <property type="match status" value="1"/>
</dbReference>
<evidence type="ECO:0000313" key="10">
    <source>
        <dbReference type="EMBL" id="KIR64366.1"/>
    </source>
</evidence>
<protein>
    <recommendedName>
        <fullName evidence="7">Molybdopterin molybdenumtransferase</fullName>
        <ecNumber evidence="7">2.10.1.1</ecNumber>
    </recommendedName>
</protein>
<dbReference type="AlphaFoldDB" id="A0A0D0WZD2"/>
<dbReference type="RefSeq" id="WP_043960948.1">
    <property type="nucleotide sequence ID" value="NZ_CBDRIS010000006.1"/>
</dbReference>
<accession>A0A0D0WZD2</accession>
<dbReference type="InterPro" id="IPR036688">
    <property type="entry name" value="MoeA_C_domain_IV_sf"/>
</dbReference>
<dbReference type="GeneID" id="301302824"/>
<dbReference type="Gene3D" id="3.40.980.10">
    <property type="entry name" value="MoaB/Mog-like domain"/>
    <property type="match status" value="1"/>
</dbReference>
<feature type="compositionally biased region" description="Basic and acidic residues" evidence="8">
    <location>
        <begin position="139"/>
        <end position="151"/>
    </location>
</feature>
<dbReference type="SUPFAM" id="SSF63867">
    <property type="entry name" value="MoeA C-terminal domain-like"/>
    <property type="match status" value="1"/>
</dbReference>
<dbReference type="GO" id="GO:0061599">
    <property type="term" value="F:molybdopterin molybdotransferase activity"/>
    <property type="evidence" value="ECO:0007669"/>
    <property type="project" value="UniProtKB-UniRule"/>
</dbReference>
<feature type="region of interest" description="Disordered" evidence="8">
    <location>
        <begin position="124"/>
        <end position="151"/>
    </location>
</feature>
<comment type="pathway">
    <text evidence="2 7">Cofactor biosynthesis; molybdopterin biosynthesis.</text>
</comment>
<dbReference type="InterPro" id="IPR005110">
    <property type="entry name" value="MoeA_linker/N"/>
</dbReference>
<evidence type="ECO:0000256" key="3">
    <source>
        <dbReference type="ARBA" id="ARBA00010763"/>
    </source>
</evidence>
<dbReference type="PATRIC" id="fig|47853.6.peg.289"/>
<dbReference type="Gene3D" id="3.90.105.10">
    <property type="entry name" value="Molybdopterin biosynthesis moea protein, domain 2"/>
    <property type="match status" value="1"/>
</dbReference>
<evidence type="ECO:0000256" key="4">
    <source>
        <dbReference type="ARBA" id="ARBA00022505"/>
    </source>
</evidence>
<evidence type="ECO:0000256" key="6">
    <source>
        <dbReference type="ARBA" id="ARBA00047317"/>
    </source>
</evidence>
<dbReference type="InterPro" id="IPR038987">
    <property type="entry name" value="MoeA-like"/>
</dbReference>
<evidence type="ECO:0000256" key="7">
    <source>
        <dbReference type="RuleBase" id="RU365090"/>
    </source>
</evidence>
<dbReference type="GO" id="GO:0006777">
    <property type="term" value="P:Mo-molybdopterin cofactor biosynthetic process"/>
    <property type="evidence" value="ECO:0007669"/>
    <property type="project" value="UniProtKB-UniRule"/>
</dbReference>
<dbReference type="Gene3D" id="2.170.190.11">
    <property type="entry name" value="Molybdopterin biosynthesis moea protein, domain 3"/>
    <property type="match status" value="1"/>
</dbReference>
<comment type="caution">
    <text evidence="10">The sequence shown here is derived from an EMBL/GenBank/DDBJ whole genome shotgun (WGS) entry which is preliminary data.</text>
</comment>
<comment type="cofactor">
    <cofactor evidence="7">
        <name>Mg(2+)</name>
        <dbReference type="ChEBI" id="CHEBI:18420"/>
    </cofactor>
</comment>
<feature type="domain" description="MoaB/Mog" evidence="9">
    <location>
        <begin position="186"/>
        <end position="331"/>
    </location>
</feature>
<dbReference type="InterPro" id="IPR036425">
    <property type="entry name" value="MoaB/Mog-like_dom_sf"/>
</dbReference>
<evidence type="ECO:0000313" key="11">
    <source>
        <dbReference type="Proteomes" id="UP000032254"/>
    </source>
</evidence>
<dbReference type="InterPro" id="IPR001453">
    <property type="entry name" value="MoaB/Mog_dom"/>
</dbReference>
<dbReference type="SUPFAM" id="SSF53218">
    <property type="entry name" value="Molybdenum cofactor biosynthesis proteins"/>
    <property type="match status" value="1"/>
</dbReference>
<gene>
    <name evidence="10" type="ORF">TK50_01335</name>
</gene>
<name>A0A0D0WZD2_9ACTN</name>
<dbReference type="SUPFAM" id="SSF63882">
    <property type="entry name" value="MoeA N-terminal region -like"/>
    <property type="match status" value="1"/>
</dbReference>
<evidence type="ECO:0000256" key="8">
    <source>
        <dbReference type="SAM" id="MobiDB-lite"/>
    </source>
</evidence>
<dbReference type="PANTHER" id="PTHR10192:SF5">
    <property type="entry name" value="GEPHYRIN"/>
    <property type="match status" value="1"/>
</dbReference>
<evidence type="ECO:0000256" key="1">
    <source>
        <dbReference type="ARBA" id="ARBA00002901"/>
    </source>
</evidence>
<dbReference type="EC" id="2.10.1.1" evidence="7"/>
<comment type="catalytic activity">
    <reaction evidence="6">
        <text>adenylyl-molybdopterin + molybdate = Mo-molybdopterin + AMP + H(+)</text>
        <dbReference type="Rhea" id="RHEA:35047"/>
        <dbReference type="ChEBI" id="CHEBI:15378"/>
        <dbReference type="ChEBI" id="CHEBI:36264"/>
        <dbReference type="ChEBI" id="CHEBI:62727"/>
        <dbReference type="ChEBI" id="CHEBI:71302"/>
        <dbReference type="ChEBI" id="CHEBI:456215"/>
        <dbReference type="EC" id="2.10.1.1"/>
    </reaction>
</comment>
<comment type="function">
    <text evidence="1 7">Catalyzes the insertion of molybdate into adenylated molybdopterin with the concomitant release of AMP.</text>
</comment>
<keyword evidence="7" id="KW-0808">Transferase</keyword>
<dbReference type="CDD" id="cd00887">
    <property type="entry name" value="MoeA"/>
    <property type="match status" value="1"/>
</dbReference>
<keyword evidence="7" id="KW-0479">Metal-binding</keyword>